<dbReference type="PANTHER" id="PTHR31312">
    <property type="entry name" value="TRANSCRIPTION ACTIVATOR GLK1"/>
    <property type="match status" value="1"/>
</dbReference>
<comment type="caution">
    <text evidence="3">The sequence shown here is derived from an EMBL/GenBank/DDBJ whole genome shotgun (WGS) entry which is preliminary data.</text>
</comment>
<evidence type="ECO:0000313" key="4">
    <source>
        <dbReference type="Proteomes" id="UP000636709"/>
    </source>
</evidence>
<evidence type="ECO:0000256" key="1">
    <source>
        <dbReference type="ARBA" id="ARBA00004123"/>
    </source>
</evidence>
<keyword evidence="4" id="KW-1185">Reference proteome</keyword>
<dbReference type="GO" id="GO:0045893">
    <property type="term" value="P:positive regulation of DNA-templated transcription"/>
    <property type="evidence" value="ECO:0007669"/>
    <property type="project" value="InterPro"/>
</dbReference>
<sequence length="299" mass="32361">MNECKLVRNKINDDLMLHVLQAIASVLNDEFMHGWVQKYRSHRKHLMAREAEAATWAQKRHMYAAPAARKPAVAGGGGPWVVPTIGYAAMAPPPPPPPFCRPLHVWGHPPTAAAVDAPPPAATTTTMLPMWPRHLAPPRPWAPVDPASYWQQQQQYNAAGRKWGGPLHHQQAAVVTQGTPCVAPPPGMVQPPPPRPFPMVPPHPGIMYRPPMAMVPPPPAAAHAPPPPPPIITTRLAELQLQLDAHPSKESIDAAIGDVLGKPWLPLPLGLKPPSLDSVMSELHKQGIPNVPPPTLLLP</sequence>
<name>A0A835A0Q0_9POAL</name>
<reference evidence="3" key="1">
    <citation type="submission" date="2020-07" db="EMBL/GenBank/DDBJ databases">
        <title>Genome sequence and genetic diversity analysis of an under-domesticated orphan crop, white fonio (Digitaria exilis).</title>
        <authorList>
            <person name="Bennetzen J.L."/>
            <person name="Chen S."/>
            <person name="Ma X."/>
            <person name="Wang X."/>
            <person name="Yssel A.E.J."/>
            <person name="Chaluvadi S.R."/>
            <person name="Johnson M."/>
            <person name="Gangashetty P."/>
            <person name="Hamidou F."/>
            <person name="Sanogo M.D."/>
            <person name="Zwaenepoel A."/>
            <person name="Wallace J."/>
            <person name="Van De Peer Y."/>
            <person name="Van Deynze A."/>
        </authorList>
    </citation>
    <scope>NUCLEOTIDE SEQUENCE</scope>
    <source>
        <tissue evidence="3">Leaves</tissue>
    </source>
</reference>
<dbReference type="InterPro" id="IPR044825">
    <property type="entry name" value="GLK1/2-like"/>
</dbReference>
<dbReference type="GO" id="GO:0005634">
    <property type="term" value="C:nucleus"/>
    <property type="evidence" value="ECO:0007669"/>
    <property type="project" value="UniProtKB-SubCell"/>
</dbReference>
<gene>
    <name evidence="3" type="ORF">HU200_066796</name>
</gene>
<organism evidence="3 4">
    <name type="scientific">Digitaria exilis</name>
    <dbReference type="NCBI Taxonomy" id="1010633"/>
    <lineage>
        <taxon>Eukaryota</taxon>
        <taxon>Viridiplantae</taxon>
        <taxon>Streptophyta</taxon>
        <taxon>Embryophyta</taxon>
        <taxon>Tracheophyta</taxon>
        <taxon>Spermatophyta</taxon>
        <taxon>Magnoliopsida</taxon>
        <taxon>Liliopsida</taxon>
        <taxon>Poales</taxon>
        <taxon>Poaceae</taxon>
        <taxon>PACMAD clade</taxon>
        <taxon>Panicoideae</taxon>
        <taxon>Panicodae</taxon>
        <taxon>Paniceae</taxon>
        <taxon>Anthephorinae</taxon>
        <taxon>Digitaria</taxon>
    </lineage>
</organism>
<dbReference type="Proteomes" id="UP000636709">
    <property type="component" value="Unassembled WGS sequence"/>
</dbReference>
<dbReference type="OrthoDB" id="60033at2759"/>
<proteinExistence type="predicted"/>
<dbReference type="GO" id="GO:0000976">
    <property type="term" value="F:transcription cis-regulatory region binding"/>
    <property type="evidence" value="ECO:0007669"/>
    <property type="project" value="TreeGrafter"/>
</dbReference>
<dbReference type="EMBL" id="JACEFO010003178">
    <property type="protein sequence ID" value="KAF8643730.1"/>
    <property type="molecule type" value="Genomic_DNA"/>
</dbReference>
<protein>
    <submittedName>
        <fullName evidence="3">Uncharacterized protein</fullName>
    </submittedName>
</protein>
<dbReference type="AlphaFoldDB" id="A0A835A0Q0"/>
<dbReference type="PANTHER" id="PTHR31312:SF1">
    <property type="entry name" value="TRANSCRIPTION ACTIVATOR GLK1"/>
    <property type="match status" value="1"/>
</dbReference>
<dbReference type="GO" id="GO:0003700">
    <property type="term" value="F:DNA-binding transcription factor activity"/>
    <property type="evidence" value="ECO:0007669"/>
    <property type="project" value="InterPro"/>
</dbReference>
<keyword evidence="2" id="KW-0238">DNA-binding</keyword>
<accession>A0A835A0Q0</accession>
<comment type="subcellular location">
    <subcellularLocation>
        <location evidence="1">Nucleus</location>
    </subcellularLocation>
</comment>
<evidence type="ECO:0000256" key="2">
    <source>
        <dbReference type="ARBA" id="ARBA00023125"/>
    </source>
</evidence>
<evidence type="ECO:0000313" key="3">
    <source>
        <dbReference type="EMBL" id="KAF8643730.1"/>
    </source>
</evidence>